<keyword evidence="11" id="KW-0408">Iron</keyword>
<comment type="cofactor">
    <cofactor evidence="2">
        <name>[3Fe-4S] cluster</name>
        <dbReference type="ChEBI" id="CHEBI:21137"/>
    </cofactor>
</comment>
<evidence type="ECO:0000256" key="13">
    <source>
        <dbReference type="ARBA" id="ARBA00023164"/>
    </source>
</evidence>
<evidence type="ECO:0000256" key="8">
    <source>
        <dbReference type="ARBA" id="ARBA00022723"/>
    </source>
</evidence>
<evidence type="ECO:0000256" key="9">
    <source>
        <dbReference type="ARBA" id="ARBA00022962"/>
    </source>
</evidence>
<gene>
    <name evidence="19" type="ORF">Cvel_30583</name>
</gene>
<evidence type="ECO:0000256" key="15">
    <source>
        <dbReference type="ARBA" id="ARBA00037928"/>
    </source>
</evidence>
<proteinExistence type="inferred from homology"/>
<evidence type="ECO:0000256" key="7">
    <source>
        <dbReference type="ARBA" id="ARBA00022643"/>
    </source>
</evidence>
<dbReference type="InterPro" id="IPR006982">
    <property type="entry name" value="Glu_synth_centr_N"/>
</dbReference>
<evidence type="ECO:0000256" key="17">
    <source>
        <dbReference type="SAM" id="MobiDB-lite"/>
    </source>
</evidence>
<dbReference type="Pfam" id="PF00310">
    <property type="entry name" value="GATase_2"/>
    <property type="match status" value="1"/>
</dbReference>
<comment type="similarity">
    <text evidence="4">Belongs to the glutamate synthase family.</text>
</comment>
<evidence type="ECO:0000256" key="12">
    <source>
        <dbReference type="ARBA" id="ARBA00023014"/>
    </source>
</evidence>
<sequence>MKSPSAASSDGQTPSAFSQSTEVEGETAEDLQWRLEMDTLKEYEKMSDVPFTAMPPAVGLYNPTEERDACGVGCIAQIHGKDSRLVVSDAGKLLVRMSHRGAKEGQDGDGAGILLGIPHDFFRKVTHWSFTLPERGKYGVGMCYLPQEEAQRNEVMDVIEDAVIAHGLAVLGWRAPLPVKSTILGPKAKATEPFIAQIFVSMPKDQTPEEAQESPSTTKRHVAMVDPSSLPDDLETRLFVIRKKLAKKTKNLYVCSFSSRTVVYKGQLQAEQLFAYFDDLMDEDLTSYIALVHSRFSTNTFPSWPRAQPFRMLCHNGEINTVSGNRHWVKARESTMGSISKHRVPFFKEGAEAEAEHQADDSSPLDAFFPVDESIGSDSATLDNVVEFLHKGGRELEKVMLMVIPEAWQNDDQMAEEKKAFYRYHSCLFEPWDGPALVAFTDGKKVGAVLDRNGLRPGRFWITEDDRLILASEVGVVDILPERVKAKGRLMPGRMLLIDFEKKQIAQDDEVKMAIALERPYGRWIEEKAFFLEKIARPLSEEEIKVELQLDDKKMMQRMKMFGFTWEKVEMLLAPMAKRAAEALGSMGNDIPLACLSHLPRNPADYFAQLFAQVGGGGG</sequence>
<feature type="non-terminal residue" evidence="19">
    <location>
        <position position="619"/>
    </location>
</feature>
<dbReference type="PANTHER" id="PTHR11938">
    <property type="entry name" value="FAD NADPH DEHYDROGENASE/OXIDOREDUCTASE"/>
    <property type="match status" value="1"/>
</dbReference>
<dbReference type="SUPFAM" id="SSF56235">
    <property type="entry name" value="N-terminal nucleophile aminohydrolases (Ntn hydrolases)"/>
    <property type="match status" value="1"/>
</dbReference>
<dbReference type="PhylomeDB" id="A0A0G4HRB2"/>
<dbReference type="GO" id="GO:0006537">
    <property type="term" value="P:glutamate biosynthetic process"/>
    <property type="evidence" value="ECO:0007669"/>
    <property type="project" value="UniProtKB-KW"/>
</dbReference>
<dbReference type="VEuPathDB" id="CryptoDB:Cvel_30583"/>
<evidence type="ECO:0000256" key="11">
    <source>
        <dbReference type="ARBA" id="ARBA00023004"/>
    </source>
</evidence>
<dbReference type="PROSITE" id="PS51278">
    <property type="entry name" value="GATASE_TYPE_2"/>
    <property type="match status" value="1"/>
</dbReference>
<evidence type="ECO:0000256" key="3">
    <source>
        <dbReference type="ARBA" id="ARBA00004802"/>
    </source>
</evidence>
<comment type="pathway">
    <text evidence="3">Energy metabolism; nitrogen metabolism.</text>
</comment>
<dbReference type="Gene3D" id="3.20.20.70">
    <property type="entry name" value="Aldolase class I"/>
    <property type="match status" value="1"/>
</dbReference>
<dbReference type="PANTHER" id="PTHR11938:SF133">
    <property type="entry name" value="GLUTAMATE SYNTHASE (NADH)"/>
    <property type="match status" value="1"/>
</dbReference>
<keyword evidence="12" id="KW-0411">Iron-sulfur</keyword>
<evidence type="ECO:0000313" key="19">
    <source>
        <dbReference type="EMBL" id="CEM46848.1"/>
    </source>
</evidence>
<keyword evidence="14" id="KW-0003">3Fe-4S</keyword>
<evidence type="ECO:0000256" key="6">
    <source>
        <dbReference type="ARBA" id="ARBA00022630"/>
    </source>
</evidence>
<evidence type="ECO:0000256" key="14">
    <source>
        <dbReference type="ARBA" id="ARBA00023291"/>
    </source>
</evidence>
<dbReference type="InterPro" id="IPR029055">
    <property type="entry name" value="Ntn_hydrolases_N"/>
</dbReference>
<dbReference type="GO" id="GO:0051538">
    <property type="term" value="F:3 iron, 4 sulfur cluster binding"/>
    <property type="evidence" value="ECO:0007669"/>
    <property type="project" value="UniProtKB-KW"/>
</dbReference>
<dbReference type="SUPFAM" id="SSF51395">
    <property type="entry name" value="FMN-linked oxidoreductases"/>
    <property type="match status" value="1"/>
</dbReference>
<evidence type="ECO:0000256" key="10">
    <source>
        <dbReference type="ARBA" id="ARBA00023002"/>
    </source>
</evidence>
<feature type="compositionally biased region" description="Polar residues" evidence="17">
    <location>
        <begin position="1"/>
        <end position="22"/>
    </location>
</feature>
<dbReference type="GO" id="GO:0019676">
    <property type="term" value="P:ammonia assimilation cycle"/>
    <property type="evidence" value="ECO:0007669"/>
    <property type="project" value="TreeGrafter"/>
</dbReference>
<dbReference type="GO" id="GO:0016040">
    <property type="term" value="F:glutamate synthase (NADH) activity"/>
    <property type="evidence" value="ECO:0007669"/>
    <property type="project" value="TreeGrafter"/>
</dbReference>
<dbReference type="InterPro" id="IPR013785">
    <property type="entry name" value="Aldolase_TIM"/>
</dbReference>
<keyword evidence="9" id="KW-0315">Glutamine amidotransferase</keyword>
<evidence type="ECO:0000256" key="16">
    <source>
        <dbReference type="ARBA" id="ARBA00039085"/>
    </source>
</evidence>
<protein>
    <recommendedName>
        <fullName evidence="16">glutamate synthase (ferredoxin)</fullName>
        <ecNumber evidence="16">1.4.7.1</ecNumber>
    </recommendedName>
</protein>
<feature type="region of interest" description="Disordered" evidence="17">
    <location>
        <begin position="1"/>
        <end position="29"/>
    </location>
</feature>
<dbReference type="GO" id="GO:0016041">
    <property type="term" value="F:glutamate synthase (ferredoxin) activity"/>
    <property type="evidence" value="ECO:0007669"/>
    <property type="project" value="UniProtKB-EC"/>
</dbReference>
<dbReference type="Pfam" id="PF04898">
    <property type="entry name" value="Glu_syn_central"/>
    <property type="match status" value="1"/>
</dbReference>
<accession>A0A0G4HRB2</accession>
<dbReference type="InterPro" id="IPR017932">
    <property type="entry name" value="GATase_2_dom"/>
</dbReference>
<dbReference type="AlphaFoldDB" id="A0A0G4HRB2"/>
<dbReference type="EMBL" id="CDMZ01003570">
    <property type="protein sequence ID" value="CEM46848.1"/>
    <property type="molecule type" value="Genomic_DNA"/>
</dbReference>
<dbReference type="Gene3D" id="3.60.20.10">
    <property type="entry name" value="Glutamine Phosphoribosylpyrophosphate, subunit 1, domain 1"/>
    <property type="match status" value="1"/>
</dbReference>
<keyword evidence="6" id="KW-0285">Flavoprotein</keyword>
<evidence type="ECO:0000256" key="5">
    <source>
        <dbReference type="ARBA" id="ARBA00022605"/>
    </source>
</evidence>
<keyword evidence="5" id="KW-0028">Amino-acid biosynthesis</keyword>
<feature type="domain" description="Glutamine amidotransferase type-2" evidence="18">
    <location>
        <begin position="70"/>
        <end position="501"/>
    </location>
</feature>
<comment type="cofactor">
    <cofactor evidence="1">
        <name>FMN</name>
        <dbReference type="ChEBI" id="CHEBI:58210"/>
    </cofactor>
</comment>
<keyword evidence="7" id="KW-0288">FMN</keyword>
<evidence type="ECO:0000259" key="18">
    <source>
        <dbReference type="PROSITE" id="PS51278"/>
    </source>
</evidence>
<dbReference type="EC" id="1.4.7.1" evidence="16"/>
<dbReference type="CDD" id="cd00713">
    <property type="entry name" value="GltS"/>
    <property type="match status" value="1"/>
</dbReference>
<name>A0A0G4HRB2_9ALVE</name>
<dbReference type="GO" id="GO:0046872">
    <property type="term" value="F:metal ion binding"/>
    <property type="evidence" value="ECO:0007669"/>
    <property type="project" value="UniProtKB-KW"/>
</dbReference>
<evidence type="ECO:0000256" key="1">
    <source>
        <dbReference type="ARBA" id="ARBA00001917"/>
    </source>
</evidence>
<dbReference type="FunFam" id="3.60.20.10:FF:000001">
    <property type="entry name" value="Glutamate synthase, large subunit"/>
    <property type="match status" value="1"/>
</dbReference>
<comment type="pathway">
    <text evidence="15">Amino-acid biosynthesis; L-glutamate biosynthesis via GLT pathway; L-glutamate from 2-oxoglutarate and L-glutamine (ferredoxin route): step 1/1.</text>
</comment>
<reference evidence="19" key="1">
    <citation type="submission" date="2014-11" db="EMBL/GenBank/DDBJ databases">
        <authorList>
            <person name="Otto D Thomas"/>
            <person name="Naeem Raeece"/>
        </authorList>
    </citation>
    <scope>NUCLEOTIDE SEQUENCE</scope>
</reference>
<evidence type="ECO:0000256" key="2">
    <source>
        <dbReference type="ARBA" id="ARBA00001927"/>
    </source>
</evidence>
<organism evidence="19">
    <name type="scientific">Chromera velia CCMP2878</name>
    <dbReference type="NCBI Taxonomy" id="1169474"/>
    <lineage>
        <taxon>Eukaryota</taxon>
        <taxon>Sar</taxon>
        <taxon>Alveolata</taxon>
        <taxon>Colpodellida</taxon>
        <taxon>Chromeraceae</taxon>
        <taxon>Chromera</taxon>
    </lineage>
</organism>
<keyword evidence="13" id="KW-0314">Glutamate biosynthesis</keyword>
<evidence type="ECO:0000256" key="4">
    <source>
        <dbReference type="ARBA" id="ARBA00009716"/>
    </source>
</evidence>
<keyword evidence="10" id="KW-0560">Oxidoreductase</keyword>
<keyword evidence="8" id="KW-0479">Metal-binding</keyword>
<dbReference type="InterPro" id="IPR050711">
    <property type="entry name" value="ET-N_metabolism_enzyme"/>
</dbReference>